<feature type="domain" description="Cytochrome c" evidence="5">
    <location>
        <begin position="120"/>
        <end position="230"/>
    </location>
</feature>
<evidence type="ECO:0000256" key="1">
    <source>
        <dbReference type="ARBA" id="ARBA00022617"/>
    </source>
</evidence>
<dbReference type="GO" id="GO:0009055">
    <property type="term" value="F:electron transfer activity"/>
    <property type="evidence" value="ECO:0007669"/>
    <property type="project" value="InterPro"/>
</dbReference>
<protein>
    <submittedName>
        <fullName evidence="6">Cytochrome c, mono-and diheme variants</fullName>
    </submittedName>
</protein>
<dbReference type="InterPro" id="IPR009056">
    <property type="entry name" value="Cyt_c-like_dom"/>
</dbReference>
<accession>A0A1I4IK29</accession>
<evidence type="ECO:0000256" key="3">
    <source>
        <dbReference type="ARBA" id="ARBA00023004"/>
    </source>
</evidence>
<organism evidence="6 7">
    <name type="scientific">Loktanella salsilacus</name>
    <dbReference type="NCBI Taxonomy" id="195913"/>
    <lineage>
        <taxon>Bacteria</taxon>
        <taxon>Pseudomonadati</taxon>
        <taxon>Pseudomonadota</taxon>
        <taxon>Alphaproteobacteria</taxon>
        <taxon>Rhodobacterales</taxon>
        <taxon>Roseobacteraceae</taxon>
        <taxon>Loktanella</taxon>
    </lineage>
</organism>
<dbReference type="AlphaFoldDB" id="A0A1I4IK29"/>
<proteinExistence type="predicted"/>
<dbReference type="STRING" id="195913.SAMN04488004_1276"/>
<dbReference type="GO" id="GO:0020037">
    <property type="term" value="F:heme binding"/>
    <property type="evidence" value="ECO:0007669"/>
    <property type="project" value="InterPro"/>
</dbReference>
<evidence type="ECO:0000313" key="6">
    <source>
        <dbReference type="EMBL" id="SFL54635.1"/>
    </source>
</evidence>
<dbReference type="SUPFAM" id="SSF46626">
    <property type="entry name" value="Cytochrome c"/>
    <property type="match status" value="2"/>
</dbReference>
<dbReference type="PROSITE" id="PS51007">
    <property type="entry name" value="CYTC"/>
    <property type="match status" value="1"/>
</dbReference>
<dbReference type="PANTHER" id="PTHR35008:SF8">
    <property type="entry name" value="ALCOHOL DEHYDROGENASE CYTOCHROME C SUBUNIT"/>
    <property type="match status" value="1"/>
</dbReference>
<dbReference type="InterPro" id="IPR036909">
    <property type="entry name" value="Cyt_c-like_dom_sf"/>
</dbReference>
<evidence type="ECO:0000256" key="4">
    <source>
        <dbReference type="PROSITE-ProRule" id="PRU00433"/>
    </source>
</evidence>
<reference evidence="6 7" key="1">
    <citation type="submission" date="2016-10" db="EMBL/GenBank/DDBJ databases">
        <authorList>
            <person name="de Groot N.N."/>
        </authorList>
    </citation>
    <scope>NUCLEOTIDE SEQUENCE [LARGE SCALE GENOMIC DNA]</scope>
    <source>
        <strain evidence="6 7">DSM 16199</strain>
    </source>
</reference>
<evidence type="ECO:0000259" key="5">
    <source>
        <dbReference type="PROSITE" id="PS51007"/>
    </source>
</evidence>
<dbReference type="PANTHER" id="PTHR35008">
    <property type="entry name" value="BLL4482 PROTEIN-RELATED"/>
    <property type="match status" value="1"/>
</dbReference>
<sequence>MAGGAPLDTPFGRFVPPNLTPDPVHGIGDWTLDQFAVAVRQGVRPDGKAYYPAFTYEFYNQFTDQDMADLWTAFRTVPPVSVPTAQHDLNFPFNLRWGLKLWRARYMTQSETTPVMAQSDAWNRGQQLVNKATHCGACHTKRGLFGGLDANAKLEGNTNLPGGSKAPSISTEDLLSRGWTVANMAYALRTGITPDGDVLGGSMAEAIAQGTGMLTEGDREAIATYLLTPSGQISVGLPTNAAVSSMDSMAGMESGGN</sequence>
<keyword evidence="3 4" id="KW-0408">Iron</keyword>
<keyword evidence="2 4" id="KW-0479">Metal-binding</keyword>
<dbReference type="Proteomes" id="UP000199550">
    <property type="component" value="Unassembled WGS sequence"/>
</dbReference>
<dbReference type="Gene3D" id="1.10.760.10">
    <property type="entry name" value="Cytochrome c-like domain"/>
    <property type="match status" value="1"/>
</dbReference>
<name>A0A1I4IK29_9RHOB</name>
<dbReference type="InterPro" id="IPR051459">
    <property type="entry name" value="Cytochrome_c-type_DH"/>
</dbReference>
<keyword evidence="7" id="KW-1185">Reference proteome</keyword>
<dbReference type="GO" id="GO:0046872">
    <property type="term" value="F:metal ion binding"/>
    <property type="evidence" value="ECO:0007669"/>
    <property type="project" value="UniProtKB-KW"/>
</dbReference>
<keyword evidence="1 4" id="KW-0349">Heme</keyword>
<evidence type="ECO:0000256" key="2">
    <source>
        <dbReference type="ARBA" id="ARBA00022723"/>
    </source>
</evidence>
<gene>
    <name evidence="6" type="ORF">SAMN04488004_1276</name>
</gene>
<dbReference type="EMBL" id="FOTF01000027">
    <property type="protein sequence ID" value="SFL54635.1"/>
    <property type="molecule type" value="Genomic_DNA"/>
</dbReference>
<evidence type="ECO:0000313" key="7">
    <source>
        <dbReference type="Proteomes" id="UP000199550"/>
    </source>
</evidence>
<dbReference type="RefSeq" id="WP_342713986.1">
    <property type="nucleotide sequence ID" value="NZ_FOTF01000027.1"/>
</dbReference>